<feature type="transmembrane region" description="Helical" evidence="1">
    <location>
        <begin position="193"/>
        <end position="214"/>
    </location>
</feature>
<reference evidence="2 3" key="1">
    <citation type="submission" date="2017-11" db="EMBL/GenBank/DDBJ databases">
        <title>Understudied soil microbes with underappreciated capabilities: Untangling the Clostridium saccharolyticum group.</title>
        <authorList>
            <person name="Leschine S."/>
        </authorList>
    </citation>
    <scope>NUCLEOTIDE SEQUENCE [LARGE SCALE GENOMIC DNA]</scope>
    <source>
        <strain evidence="2 3">18A</strain>
    </source>
</reference>
<dbReference type="InterPro" id="IPR004704">
    <property type="entry name" value="PTS_IID_man"/>
</dbReference>
<keyword evidence="1" id="KW-1133">Transmembrane helix</keyword>
<feature type="transmembrane region" description="Helical" evidence="1">
    <location>
        <begin position="234"/>
        <end position="251"/>
    </location>
</feature>
<keyword evidence="1" id="KW-0812">Transmembrane</keyword>
<dbReference type="OrthoDB" id="9795582at2"/>
<dbReference type="GO" id="GO:0005886">
    <property type="term" value="C:plasma membrane"/>
    <property type="evidence" value="ECO:0007669"/>
    <property type="project" value="TreeGrafter"/>
</dbReference>
<gene>
    <name evidence="2" type="ORF">H171_1578</name>
</gene>
<dbReference type="RefSeq" id="WP_100304626.1">
    <property type="nucleotide sequence ID" value="NZ_PGET01000001.1"/>
</dbReference>
<proteinExistence type="predicted"/>
<accession>A0A2M8Z3S6</accession>
<protein>
    <submittedName>
        <fullName evidence="2">PTS system mannose-specific IID component</fullName>
    </submittedName>
</protein>
<feature type="transmembrane region" description="Helical" evidence="1">
    <location>
        <begin position="258"/>
        <end position="277"/>
    </location>
</feature>
<dbReference type="PANTHER" id="PTHR32502:SF23">
    <property type="entry name" value="TRANSPORT PROTEIN, PTS SYSTEM"/>
    <property type="match status" value="1"/>
</dbReference>
<name>A0A2M8Z3S6_9FIRM</name>
<dbReference type="Proteomes" id="UP000231092">
    <property type="component" value="Unassembled WGS sequence"/>
</dbReference>
<organism evidence="2 3">
    <name type="scientific">[Clostridium] celerecrescens 18A</name>
    <dbReference type="NCBI Taxonomy" id="1286362"/>
    <lineage>
        <taxon>Bacteria</taxon>
        <taxon>Bacillati</taxon>
        <taxon>Bacillota</taxon>
        <taxon>Clostridia</taxon>
        <taxon>Lachnospirales</taxon>
        <taxon>Lachnospiraceae</taxon>
        <taxon>Lacrimispora</taxon>
    </lineage>
</organism>
<dbReference type="EMBL" id="PGET01000001">
    <property type="protein sequence ID" value="PJJ28090.1"/>
    <property type="molecule type" value="Genomic_DNA"/>
</dbReference>
<dbReference type="PANTHER" id="PTHR32502">
    <property type="entry name" value="N-ACETYLGALACTOSAMINE PERMEASE II COMPONENT-RELATED"/>
    <property type="match status" value="1"/>
</dbReference>
<dbReference type="PROSITE" id="PS51108">
    <property type="entry name" value="PTS_EIID"/>
    <property type="match status" value="1"/>
</dbReference>
<sequence length="278" mass="30903">MKNKRENSLLNKKDINKAAWSYIFFIQATQNFERMMGLAFCHVLEPILKKLYKNDSVEYKKSLQRHMQFFNTEPQLGALIPGITIAMEEARAMGEDVSEELIVNTKNALMGPFAGIGDSMLIGTYSPILLSIAMSMCINDGNPVGPLFFCAVWLTSVVGLQWYLFHKGYHMGIGAANLFFTNRSLADKITTGLTMMGLIVIGGVAATTVKANVVYQFVSGEMSLSLQEQIFDKIMPGILPLLLTLAVWYLMDKKKWSATKIILGIVAFTAVMVFLGIM</sequence>
<dbReference type="Pfam" id="PF03613">
    <property type="entry name" value="EIID-AGA"/>
    <property type="match status" value="1"/>
</dbReference>
<keyword evidence="1" id="KW-0472">Membrane</keyword>
<evidence type="ECO:0000313" key="2">
    <source>
        <dbReference type="EMBL" id="PJJ28090.1"/>
    </source>
</evidence>
<feature type="transmembrane region" description="Helical" evidence="1">
    <location>
        <begin position="120"/>
        <end position="138"/>
    </location>
</feature>
<comment type="caution">
    <text evidence="2">The sequence shown here is derived from an EMBL/GenBank/DDBJ whole genome shotgun (WGS) entry which is preliminary data.</text>
</comment>
<dbReference type="AlphaFoldDB" id="A0A2M8Z3S6"/>
<dbReference type="InterPro" id="IPR050303">
    <property type="entry name" value="GatZ_KbaZ_carbometab"/>
</dbReference>
<dbReference type="GO" id="GO:0009401">
    <property type="term" value="P:phosphoenolpyruvate-dependent sugar phosphotransferase system"/>
    <property type="evidence" value="ECO:0007669"/>
    <property type="project" value="InterPro"/>
</dbReference>
<evidence type="ECO:0000256" key="1">
    <source>
        <dbReference type="SAM" id="Phobius"/>
    </source>
</evidence>
<evidence type="ECO:0000313" key="3">
    <source>
        <dbReference type="Proteomes" id="UP000231092"/>
    </source>
</evidence>
<feature type="transmembrane region" description="Helical" evidence="1">
    <location>
        <begin position="144"/>
        <end position="165"/>
    </location>
</feature>